<evidence type="ECO:0000313" key="3">
    <source>
        <dbReference type="Proteomes" id="UP001108029"/>
    </source>
</evidence>
<name>A0A9Q3Z4N4_9ACTN</name>
<sequence>MNETNAGGVRHPTLRLPHVHAVHLAAEGRGRDGHSGLAIGSRPHRHPDVVRGAGREFISRSYDLSTT</sequence>
<keyword evidence="3" id="KW-1185">Reference proteome</keyword>
<feature type="region of interest" description="Disordered" evidence="1">
    <location>
        <begin position="26"/>
        <end position="53"/>
    </location>
</feature>
<comment type="caution">
    <text evidence="2">The sequence shown here is derived from an EMBL/GenBank/DDBJ whole genome shotgun (WGS) entry which is preliminary data.</text>
</comment>
<accession>A0A9Q3Z4N4</accession>
<dbReference type="AlphaFoldDB" id="A0A9Q3Z4N4"/>
<proteinExistence type="predicted"/>
<reference evidence="2" key="1">
    <citation type="submission" date="2021-12" db="EMBL/GenBank/DDBJ databases">
        <authorList>
            <person name="Lee J.-H."/>
            <person name="Kim S.-B."/>
        </authorList>
    </citation>
    <scope>NUCLEOTIDE SEQUENCE</scope>
    <source>
        <strain evidence="2">NR30</strain>
    </source>
</reference>
<organism evidence="2 3">
    <name type="scientific">Streptomyces guryensis</name>
    <dbReference type="NCBI Taxonomy" id="2886947"/>
    <lineage>
        <taxon>Bacteria</taxon>
        <taxon>Bacillati</taxon>
        <taxon>Actinomycetota</taxon>
        <taxon>Actinomycetes</taxon>
        <taxon>Kitasatosporales</taxon>
        <taxon>Streptomycetaceae</taxon>
        <taxon>Streptomyces</taxon>
    </lineage>
</organism>
<dbReference type="Proteomes" id="UP001108029">
    <property type="component" value="Unassembled WGS sequence"/>
</dbReference>
<protein>
    <submittedName>
        <fullName evidence="2">Uncharacterized protein</fullName>
    </submittedName>
</protein>
<gene>
    <name evidence="2" type="ORF">LJ657_05290</name>
</gene>
<dbReference type="EMBL" id="JAJSBI010000002">
    <property type="protein sequence ID" value="MCD9873089.1"/>
    <property type="molecule type" value="Genomic_DNA"/>
</dbReference>
<evidence type="ECO:0000256" key="1">
    <source>
        <dbReference type="SAM" id="MobiDB-lite"/>
    </source>
</evidence>
<evidence type="ECO:0000313" key="2">
    <source>
        <dbReference type="EMBL" id="MCD9873089.1"/>
    </source>
</evidence>